<feature type="modified residue" description="4-aspartylphosphate" evidence="12">
    <location>
        <position position="582"/>
    </location>
</feature>
<dbReference type="SUPFAM" id="SSF47384">
    <property type="entry name" value="Homodimeric domain of signal transducing histidine kinase"/>
    <property type="match status" value="1"/>
</dbReference>
<dbReference type="FunFam" id="1.10.287.130:FF:000038">
    <property type="entry name" value="Sensory transduction histidine kinase"/>
    <property type="match status" value="1"/>
</dbReference>
<evidence type="ECO:0000256" key="1">
    <source>
        <dbReference type="ARBA" id="ARBA00000085"/>
    </source>
</evidence>
<dbReference type="InterPro" id="IPR035965">
    <property type="entry name" value="PAS-like_dom_sf"/>
</dbReference>
<dbReference type="GO" id="GO:0005524">
    <property type="term" value="F:ATP binding"/>
    <property type="evidence" value="ECO:0007669"/>
    <property type="project" value="UniProtKB-KW"/>
</dbReference>
<dbReference type="RefSeq" id="WP_135623060.1">
    <property type="nucleotide sequence ID" value="NZ_RQGD01000022.1"/>
</dbReference>
<evidence type="ECO:0000259" key="16">
    <source>
        <dbReference type="PROSITE" id="PS50113"/>
    </source>
</evidence>
<evidence type="ECO:0000256" key="3">
    <source>
        <dbReference type="ARBA" id="ARBA00012438"/>
    </source>
</evidence>
<dbReference type="InterPro" id="IPR000014">
    <property type="entry name" value="PAS"/>
</dbReference>
<evidence type="ECO:0000259" key="14">
    <source>
        <dbReference type="PROSITE" id="PS50110"/>
    </source>
</evidence>
<dbReference type="SMART" id="SM00086">
    <property type="entry name" value="PAC"/>
    <property type="match status" value="2"/>
</dbReference>
<dbReference type="AlphaFoldDB" id="A0A4R9K2A7"/>
<dbReference type="PANTHER" id="PTHR45339">
    <property type="entry name" value="HYBRID SIGNAL TRANSDUCTION HISTIDINE KINASE J"/>
    <property type="match status" value="1"/>
</dbReference>
<evidence type="ECO:0000256" key="10">
    <source>
        <dbReference type="ARBA" id="ARBA00023136"/>
    </source>
</evidence>
<feature type="domain" description="PAS" evidence="15">
    <location>
        <begin position="7"/>
        <end position="53"/>
    </location>
</feature>
<dbReference type="EC" id="2.7.13.3" evidence="3"/>
<evidence type="ECO:0000256" key="8">
    <source>
        <dbReference type="ARBA" id="ARBA00022840"/>
    </source>
</evidence>
<evidence type="ECO:0000256" key="11">
    <source>
        <dbReference type="ARBA" id="ARBA00023306"/>
    </source>
</evidence>
<dbReference type="InterPro" id="IPR004358">
    <property type="entry name" value="Sig_transdc_His_kin-like_C"/>
</dbReference>
<dbReference type="SMART" id="SM00448">
    <property type="entry name" value="REC"/>
    <property type="match status" value="1"/>
</dbReference>
<evidence type="ECO:0000256" key="7">
    <source>
        <dbReference type="ARBA" id="ARBA00022777"/>
    </source>
</evidence>
<dbReference type="PROSITE" id="PS50112">
    <property type="entry name" value="PAS"/>
    <property type="match status" value="2"/>
</dbReference>
<dbReference type="FunFam" id="3.30.565.10:FF:000010">
    <property type="entry name" value="Sensor histidine kinase RcsC"/>
    <property type="match status" value="1"/>
</dbReference>
<evidence type="ECO:0000256" key="5">
    <source>
        <dbReference type="ARBA" id="ARBA00022679"/>
    </source>
</evidence>
<dbReference type="InterPro" id="IPR011006">
    <property type="entry name" value="CheY-like_superfamily"/>
</dbReference>
<dbReference type="GO" id="GO:0000155">
    <property type="term" value="F:phosphorelay sensor kinase activity"/>
    <property type="evidence" value="ECO:0007669"/>
    <property type="project" value="InterPro"/>
</dbReference>
<keyword evidence="10" id="KW-0472">Membrane</keyword>
<dbReference type="Proteomes" id="UP000297693">
    <property type="component" value="Unassembled WGS sequence"/>
</dbReference>
<feature type="domain" description="PAC" evidence="16">
    <location>
        <begin position="207"/>
        <end position="259"/>
    </location>
</feature>
<keyword evidence="4 12" id="KW-0597">Phosphoprotein</keyword>
<dbReference type="CDD" id="cd00082">
    <property type="entry name" value="HisKA"/>
    <property type="match status" value="1"/>
</dbReference>
<keyword evidence="8" id="KW-0067">ATP-binding</keyword>
<comment type="catalytic activity">
    <reaction evidence="1">
        <text>ATP + protein L-histidine = ADP + protein N-phospho-L-histidine.</text>
        <dbReference type="EC" id="2.7.13.3"/>
    </reaction>
</comment>
<dbReference type="Gene3D" id="3.40.50.2300">
    <property type="match status" value="1"/>
</dbReference>
<dbReference type="PRINTS" id="PR00344">
    <property type="entry name" value="BCTRLSENSOR"/>
</dbReference>
<keyword evidence="11" id="KW-0131">Cell cycle</keyword>
<dbReference type="EMBL" id="RQGD01000022">
    <property type="protein sequence ID" value="TGL60133.1"/>
    <property type="molecule type" value="Genomic_DNA"/>
</dbReference>
<dbReference type="OrthoDB" id="6192248at2"/>
<dbReference type="Gene3D" id="3.30.565.10">
    <property type="entry name" value="Histidine kinase-like ATPase, C-terminal domain"/>
    <property type="match status" value="1"/>
</dbReference>
<keyword evidence="18" id="KW-1185">Reference proteome</keyword>
<protein>
    <recommendedName>
        <fullName evidence="3">histidine kinase</fullName>
        <ecNumber evidence="3">2.7.13.3</ecNumber>
    </recommendedName>
</protein>
<dbReference type="CDD" id="cd00130">
    <property type="entry name" value="PAS"/>
    <property type="match status" value="2"/>
</dbReference>
<dbReference type="PROSITE" id="PS50113">
    <property type="entry name" value="PAC"/>
    <property type="match status" value="2"/>
</dbReference>
<comment type="subcellular location">
    <subcellularLocation>
        <location evidence="2">Membrane</location>
    </subcellularLocation>
</comment>
<accession>A0A4R9K2A7</accession>
<evidence type="ECO:0000313" key="17">
    <source>
        <dbReference type="EMBL" id="TGL60133.1"/>
    </source>
</evidence>
<feature type="domain" description="PAS" evidence="15">
    <location>
        <begin position="133"/>
        <end position="203"/>
    </location>
</feature>
<dbReference type="SUPFAM" id="SSF55785">
    <property type="entry name" value="PYP-like sensor domain (PAS domain)"/>
    <property type="match status" value="2"/>
</dbReference>
<dbReference type="SUPFAM" id="SSF52172">
    <property type="entry name" value="CheY-like"/>
    <property type="match status" value="1"/>
</dbReference>
<dbReference type="CDD" id="cd17546">
    <property type="entry name" value="REC_hyHK_CKI1_RcsC-like"/>
    <property type="match status" value="1"/>
</dbReference>
<dbReference type="InterPro" id="IPR005467">
    <property type="entry name" value="His_kinase_dom"/>
</dbReference>
<proteinExistence type="predicted"/>
<evidence type="ECO:0000256" key="9">
    <source>
        <dbReference type="ARBA" id="ARBA00023012"/>
    </source>
</evidence>
<dbReference type="GO" id="GO:0016020">
    <property type="term" value="C:membrane"/>
    <property type="evidence" value="ECO:0007669"/>
    <property type="project" value="UniProtKB-SubCell"/>
</dbReference>
<name>A0A4R9K2A7_9LEPT</name>
<dbReference type="Gene3D" id="3.30.450.20">
    <property type="entry name" value="PAS domain"/>
    <property type="match status" value="2"/>
</dbReference>
<dbReference type="InterPro" id="IPR003661">
    <property type="entry name" value="HisK_dim/P_dom"/>
</dbReference>
<evidence type="ECO:0000256" key="4">
    <source>
        <dbReference type="ARBA" id="ARBA00022553"/>
    </source>
</evidence>
<sequence length="655" mass="74199">MTKIPDFENDSSLILQYLYDAVIVTDRDFRITNWNQSAEKIYGYLASEVIGKTAPEVLKTEFTTLDRESSIKSLNETGIWLGEVTQVNRRGDRINIRSAVSLLKDAHQNVIGAIAVNRDITKEKEIQNKLIESEARFRSSFENAGSGVCLQDTNGKFLQVNRKLCSMLNYSEEELIGRNTSEFAISSDAEISKSFREQALLGEANEIVYEKRYHRKDESILYAEIYSSLVKTQTGEPAYFVTHFIDISKRKNVEELLHRSKDEAERANRAKSDFIANMSHEIRTPLNGVIGYNQLMFSTNLTETQSDYITKAISSAQGLLGIINDILDISKIEAGKIELHEEYVLLSQMIEESIELFSWNVKQKGIFLNLEISPTLPKYILVDPVRLRQILINLVGNAVKFTERGGVILKISSFESKKQNHVGLQFEIIDTGIGISTESLGRLFESFWQAESNSTRRFGGTGLGLRITKSLVDMMQGNIFVASELDQGSTFCFELEVEYRDILFENGGKENEGIIQEQHLAPDRFKNSSPKIMIVEDNDLNRDLLGKMIHRFIPMAELFDAADGMIALQKLSEMKPDLIFMDIQMPNMDGLSATKEIRKQKELESVSIVALTAGALYEERARCFEVGMNYFLPKPIDIIALKQVLVRYLITKSDP</sequence>
<dbReference type="SMART" id="SM00387">
    <property type="entry name" value="HATPase_c"/>
    <property type="match status" value="1"/>
</dbReference>
<dbReference type="Pfam" id="PF02518">
    <property type="entry name" value="HATPase_c"/>
    <property type="match status" value="1"/>
</dbReference>
<keyword evidence="7" id="KW-0418">Kinase</keyword>
<evidence type="ECO:0000259" key="13">
    <source>
        <dbReference type="PROSITE" id="PS50109"/>
    </source>
</evidence>
<dbReference type="SMART" id="SM00388">
    <property type="entry name" value="HisKA"/>
    <property type="match status" value="1"/>
</dbReference>
<evidence type="ECO:0000256" key="12">
    <source>
        <dbReference type="PROSITE-ProRule" id="PRU00169"/>
    </source>
</evidence>
<evidence type="ECO:0000256" key="6">
    <source>
        <dbReference type="ARBA" id="ARBA00022741"/>
    </source>
</evidence>
<organism evidence="17 18">
    <name type="scientific">Leptospira ognonensis</name>
    <dbReference type="NCBI Taxonomy" id="2484945"/>
    <lineage>
        <taxon>Bacteria</taxon>
        <taxon>Pseudomonadati</taxon>
        <taxon>Spirochaetota</taxon>
        <taxon>Spirochaetia</taxon>
        <taxon>Leptospirales</taxon>
        <taxon>Leptospiraceae</taxon>
        <taxon>Leptospira</taxon>
    </lineage>
</organism>
<comment type="caution">
    <text evidence="17">The sequence shown here is derived from an EMBL/GenBank/DDBJ whole genome shotgun (WGS) entry which is preliminary data.</text>
</comment>
<dbReference type="InterPro" id="IPR001610">
    <property type="entry name" value="PAC"/>
</dbReference>
<dbReference type="InterPro" id="IPR001789">
    <property type="entry name" value="Sig_transdc_resp-reg_receiver"/>
</dbReference>
<keyword evidence="6" id="KW-0547">Nucleotide-binding</keyword>
<dbReference type="CDD" id="cd16922">
    <property type="entry name" value="HATPase_EvgS-ArcB-TorS-like"/>
    <property type="match status" value="1"/>
</dbReference>
<dbReference type="Gene3D" id="1.10.287.130">
    <property type="match status" value="1"/>
</dbReference>
<dbReference type="NCBIfam" id="TIGR00229">
    <property type="entry name" value="sensory_box"/>
    <property type="match status" value="2"/>
</dbReference>
<evidence type="ECO:0000259" key="15">
    <source>
        <dbReference type="PROSITE" id="PS50112"/>
    </source>
</evidence>
<dbReference type="InterPro" id="IPR036890">
    <property type="entry name" value="HATPase_C_sf"/>
</dbReference>
<keyword evidence="9" id="KW-0902">Two-component regulatory system</keyword>
<keyword evidence="5" id="KW-0808">Transferase</keyword>
<feature type="domain" description="Histidine kinase" evidence="13">
    <location>
        <begin position="277"/>
        <end position="499"/>
    </location>
</feature>
<gene>
    <name evidence="17" type="ORF">EHQ58_06425</name>
</gene>
<dbReference type="PROSITE" id="PS50109">
    <property type="entry name" value="HIS_KIN"/>
    <property type="match status" value="1"/>
</dbReference>
<feature type="domain" description="PAC" evidence="16">
    <location>
        <begin position="80"/>
        <end position="132"/>
    </location>
</feature>
<dbReference type="Pfam" id="PF00512">
    <property type="entry name" value="HisKA"/>
    <property type="match status" value="1"/>
</dbReference>
<dbReference type="InterPro" id="IPR000700">
    <property type="entry name" value="PAS-assoc_C"/>
</dbReference>
<dbReference type="PROSITE" id="PS50110">
    <property type="entry name" value="RESPONSE_REGULATORY"/>
    <property type="match status" value="1"/>
</dbReference>
<dbReference type="InterPro" id="IPR036097">
    <property type="entry name" value="HisK_dim/P_sf"/>
</dbReference>
<evidence type="ECO:0000313" key="18">
    <source>
        <dbReference type="Proteomes" id="UP000297693"/>
    </source>
</evidence>
<reference evidence="17" key="1">
    <citation type="journal article" date="2019" name="PLoS Negl. Trop. Dis.">
        <title>Revisiting the worldwide diversity of Leptospira species in the environment.</title>
        <authorList>
            <person name="Vincent A.T."/>
            <person name="Schiettekatte O."/>
            <person name="Bourhy P."/>
            <person name="Veyrier F.J."/>
            <person name="Picardeau M."/>
        </authorList>
    </citation>
    <scope>NUCLEOTIDE SEQUENCE [LARGE SCALE GENOMIC DNA]</scope>
    <source>
        <strain evidence="17">201702476</strain>
    </source>
</reference>
<dbReference type="PANTHER" id="PTHR45339:SF1">
    <property type="entry name" value="HYBRID SIGNAL TRANSDUCTION HISTIDINE KINASE J"/>
    <property type="match status" value="1"/>
</dbReference>
<dbReference type="SMART" id="SM00091">
    <property type="entry name" value="PAS"/>
    <property type="match status" value="2"/>
</dbReference>
<feature type="domain" description="Response regulatory" evidence="14">
    <location>
        <begin position="531"/>
        <end position="649"/>
    </location>
</feature>
<dbReference type="InterPro" id="IPR003594">
    <property type="entry name" value="HATPase_dom"/>
</dbReference>
<dbReference type="Pfam" id="PF13426">
    <property type="entry name" value="PAS_9"/>
    <property type="match status" value="2"/>
</dbReference>
<dbReference type="Pfam" id="PF00072">
    <property type="entry name" value="Response_reg"/>
    <property type="match status" value="1"/>
</dbReference>
<dbReference type="SUPFAM" id="SSF55874">
    <property type="entry name" value="ATPase domain of HSP90 chaperone/DNA topoisomerase II/histidine kinase"/>
    <property type="match status" value="1"/>
</dbReference>
<evidence type="ECO:0000256" key="2">
    <source>
        <dbReference type="ARBA" id="ARBA00004370"/>
    </source>
</evidence>